<dbReference type="Pfam" id="PF14111">
    <property type="entry name" value="DUF4283"/>
    <property type="match status" value="1"/>
</dbReference>
<dbReference type="EMBL" id="JAIQCV010000003">
    <property type="protein sequence ID" value="KAH1114870.1"/>
    <property type="molecule type" value="Genomic_DNA"/>
</dbReference>
<proteinExistence type="predicted"/>
<organism evidence="2 3">
    <name type="scientific">Gossypium stocksii</name>
    <dbReference type="NCBI Taxonomy" id="47602"/>
    <lineage>
        <taxon>Eukaryota</taxon>
        <taxon>Viridiplantae</taxon>
        <taxon>Streptophyta</taxon>
        <taxon>Embryophyta</taxon>
        <taxon>Tracheophyta</taxon>
        <taxon>Spermatophyta</taxon>
        <taxon>Magnoliopsida</taxon>
        <taxon>eudicotyledons</taxon>
        <taxon>Gunneridae</taxon>
        <taxon>Pentapetalae</taxon>
        <taxon>rosids</taxon>
        <taxon>malvids</taxon>
        <taxon>Malvales</taxon>
        <taxon>Malvaceae</taxon>
        <taxon>Malvoideae</taxon>
        <taxon>Gossypium</taxon>
    </lineage>
</organism>
<evidence type="ECO:0000313" key="2">
    <source>
        <dbReference type="EMBL" id="KAH1114870.1"/>
    </source>
</evidence>
<evidence type="ECO:0000259" key="1">
    <source>
        <dbReference type="Pfam" id="PF14111"/>
    </source>
</evidence>
<reference evidence="2 3" key="1">
    <citation type="journal article" date="2021" name="Plant Biotechnol. J.">
        <title>Multi-omics assisted identification of the key and species-specific regulatory components of drought-tolerant mechanisms in Gossypium stocksii.</title>
        <authorList>
            <person name="Yu D."/>
            <person name="Ke L."/>
            <person name="Zhang D."/>
            <person name="Wu Y."/>
            <person name="Sun Y."/>
            <person name="Mei J."/>
            <person name="Sun J."/>
            <person name="Sun Y."/>
        </authorList>
    </citation>
    <scope>NUCLEOTIDE SEQUENCE [LARGE SCALE GENOMIC DNA]</scope>
    <source>
        <strain evidence="3">cv. E1</strain>
        <tissue evidence="2">Leaf</tissue>
    </source>
</reference>
<feature type="domain" description="DUF4283" evidence="1">
    <location>
        <begin position="1"/>
        <end position="49"/>
    </location>
</feature>
<name>A0A9D4AGC0_9ROSI</name>
<protein>
    <recommendedName>
        <fullName evidence="1">DUF4283 domain-containing protein</fullName>
    </recommendedName>
</protein>
<evidence type="ECO:0000313" key="3">
    <source>
        <dbReference type="Proteomes" id="UP000828251"/>
    </source>
</evidence>
<dbReference type="InterPro" id="IPR025558">
    <property type="entry name" value="DUF4283"/>
</dbReference>
<sequence>MANLWHPLGGIQISDLGEKRYLFRFFHKVDVEHVMSGTPWTFNNHLLVLP</sequence>
<comment type="caution">
    <text evidence="2">The sequence shown here is derived from an EMBL/GenBank/DDBJ whole genome shotgun (WGS) entry which is preliminary data.</text>
</comment>
<dbReference type="OrthoDB" id="999237at2759"/>
<keyword evidence="3" id="KW-1185">Reference proteome</keyword>
<dbReference type="Proteomes" id="UP000828251">
    <property type="component" value="Unassembled WGS sequence"/>
</dbReference>
<gene>
    <name evidence="2" type="ORF">J1N35_008248</name>
</gene>
<accession>A0A9D4AGC0</accession>
<dbReference type="AlphaFoldDB" id="A0A9D4AGC0"/>